<accession>A0A7Y9WRJ4</accession>
<sequence length="66" mass="6862">MFTFIIVVAVAAFVPYVAAPGIANGVKAVSKPAAAMQFEPTLPATVQDSDAANRIVLKRRDSEAAS</sequence>
<evidence type="ECO:0000313" key="1">
    <source>
        <dbReference type="EMBL" id="NYH16492.1"/>
    </source>
</evidence>
<protein>
    <submittedName>
        <fullName evidence="2">Uncharacterized protein</fullName>
    </submittedName>
</protein>
<dbReference type="EMBL" id="JACCAS010000002">
    <property type="protein sequence ID" value="NYH25080.1"/>
    <property type="molecule type" value="Genomic_DNA"/>
</dbReference>
<keyword evidence="3" id="KW-1185">Reference proteome</keyword>
<dbReference type="Proteomes" id="UP000572540">
    <property type="component" value="Unassembled WGS sequence"/>
</dbReference>
<comment type="caution">
    <text evidence="2">The sequence shown here is derived from an EMBL/GenBank/DDBJ whole genome shotgun (WGS) entry which is preliminary data.</text>
</comment>
<dbReference type="RefSeq" id="WP_179712812.1">
    <property type="nucleotide sequence ID" value="NZ_JACCAS010000002.1"/>
</dbReference>
<gene>
    <name evidence="2" type="ORF">GGD40_004651</name>
    <name evidence="1" type="ORF">GGD41_003720</name>
</gene>
<evidence type="ECO:0000313" key="3">
    <source>
        <dbReference type="Proteomes" id="UP000540929"/>
    </source>
</evidence>
<reference evidence="3 4" key="1">
    <citation type="submission" date="2020-07" db="EMBL/GenBank/DDBJ databases">
        <title>Exploring microbial biodiversity for novel pathways involved in the catabolism of aromatic compounds derived from lignin.</title>
        <authorList>
            <person name="Elkins J."/>
        </authorList>
    </citation>
    <scope>NUCLEOTIDE SEQUENCE [LARGE SCALE GENOMIC DNA]</scope>
    <source>
        <strain evidence="1 4">H2C3B</strain>
        <strain evidence="2 3">H2C3C</strain>
    </source>
</reference>
<evidence type="ECO:0000313" key="2">
    <source>
        <dbReference type="EMBL" id="NYH25080.1"/>
    </source>
</evidence>
<evidence type="ECO:0000313" key="4">
    <source>
        <dbReference type="Proteomes" id="UP000572540"/>
    </source>
</evidence>
<dbReference type="AlphaFoldDB" id="A0A7Y9WRJ4"/>
<proteinExistence type="predicted"/>
<organism evidence="2 3">
    <name type="scientific">Paraburkholderia bryophila</name>
    <dbReference type="NCBI Taxonomy" id="420952"/>
    <lineage>
        <taxon>Bacteria</taxon>
        <taxon>Pseudomonadati</taxon>
        <taxon>Pseudomonadota</taxon>
        <taxon>Betaproteobacteria</taxon>
        <taxon>Burkholderiales</taxon>
        <taxon>Burkholderiaceae</taxon>
        <taxon>Paraburkholderia</taxon>
    </lineage>
</organism>
<dbReference type="EMBL" id="JACCAU010000001">
    <property type="protein sequence ID" value="NYH16492.1"/>
    <property type="molecule type" value="Genomic_DNA"/>
</dbReference>
<name>A0A7Y9WRJ4_9BURK</name>
<dbReference type="Proteomes" id="UP000540929">
    <property type="component" value="Unassembled WGS sequence"/>
</dbReference>